<keyword evidence="4" id="KW-0493">Microtubule</keyword>
<dbReference type="GO" id="GO:0005874">
    <property type="term" value="C:microtubule"/>
    <property type="evidence" value="ECO:0007669"/>
    <property type="project" value="UniProtKB-KW"/>
</dbReference>
<evidence type="ECO:0000259" key="11">
    <source>
        <dbReference type="Pfam" id="PF12770"/>
    </source>
</evidence>
<dbReference type="EMBL" id="FOAP01000018">
    <property type="protein sequence ID" value="SEM55204.1"/>
    <property type="molecule type" value="Genomic_DNA"/>
</dbReference>
<dbReference type="Pfam" id="PF13374">
    <property type="entry name" value="TPR_10"/>
    <property type="match status" value="1"/>
</dbReference>
<feature type="repeat" description="TPR" evidence="10">
    <location>
        <begin position="369"/>
        <end position="402"/>
    </location>
</feature>
<evidence type="ECO:0000256" key="6">
    <source>
        <dbReference type="ARBA" id="ARBA00022803"/>
    </source>
</evidence>
<name>A0A1H7ZB40_STIAU</name>
<evidence type="ECO:0000256" key="5">
    <source>
        <dbReference type="ARBA" id="ARBA00022737"/>
    </source>
</evidence>
<reference evidence="13" key="1">
    <citation type="submission" date="2016-10" db="EMBL/GenBank/DDBJ databases">
        <authorList>
            <person name="Varghese N."/>
            <person name="Submissions S."/>
        </authorList>
    </citation>
    <scope>NUCLEOTIDE SEQUENCE [LARGE SCALE GENOMIC DNA]</scope>
    <source>
        <strain evidence="13">DSM 17044</strain>
    </source>
</reference>
<dbReference type="Pfam" id="PF13176">
    <property type="entry name" value="TPR_7"/>
    <property type="match status" value="1"/>
</dbReference>
<comment type="similarity">
    <text evidence="2">Belongs to the kinesin light chain family.</text>
</comment>
<feature type="domain" description="CHAT" evidence="11">
    <location>
        <begin position="628"/>
        <end position="963"/>
    </location>
</feature>
<organism evidence="12 13">
    <name type="scientific">Stigmatella aurantiaca</name>
    <dbReference type="NCBI Taxonomy" id="41"/>
    <lineage>
        <taxon>Bacteria</taxon>
        <taxon>Pseudomonadati</taxon>
        <taxon>Myxococcota</taxon>
        <taxon>Myxococcia</taxon>
        <taxon>Myxococcales</taxon>
        <taxon>Cystobacterineae</taxon>
        <taxon>Archangiaceae</taxon>
        <taxon>Stigmatella</taxon>
    </lineage>
</organism>
<dbReference type="SMART" id="SM00028">
    <property type="entry name" value="TPR"/>
    <property type="match status" value="8"/>
</dbReference>
<evidence type="ECO:0000256" key="1">
    <source>
        <dbReference type="ARBA" id="ARBA00004245"/>
    </source>
</evidence>
<dbReference type="InterPro" id="IPR019734">
    <property type="entry name" value="TPR_rpt"/>
</dbReference>
<evidence type="ECO:0000256" key="4">
    <source>
        <dbReference type="ARBA" id="ARBA00022701"/>
    </source>
</evidence>
<evidence type="ECO:0000313" key="12">
    <source>
        <dbReference type="EMBL" id="SEM55204.1"/>
    </source>
</evidence>
<dbReference type="PANTHER" id="PTHR45783">
    <property type="entry name" value="KINESIN LIGHT CHAIN"/>
    <property type="match status" value="1"/>
</dbReference>
<comment type="subcellular location">
    <subcellularLocation>
        <location evidence="1">Cytoplasm</location>
        <location evidence="1">Cytoskeleton</location>
    </subcellularLocation>
</comment>
<gene>
    <name evidence="12" type="ORF">SAMN05444354_118130</name>
</gene>
<dbReference type="PRINTS" id="PR00381">
    <property type="entry name" value="KINESINLIGHT"/>
</dbReference>
<keyword evidence="5" id="KW-0677">Repeat</keyword>
<evidence type="ECO:0000256" key="2">
    <source>
        <dbReference type="ARBA" id="ARBA00009622"/>
    </source>
</evidence>
<dbReference type="OrthoDB" id="9761935at2"/>
<dbReference type="InterPro" id="IPR002151">
    <property type="entry name" value="Kinesin_light"/>
</dbReference>
<dbReference type="SUPFAM" id="SSF48452">
    <property type="entry name" value="TPR-like"/>
    <property type="match status" value="2"/>
</dbReference>
<dbReference type="InterPro" id="IPR024983">
    <property type="entry name" value="CHAT_dom"/>
</dbReference>
<dbReference type="GO" id="GO:0019894">
    <property type="term" value="F:kinesin binding"/>
    <property type="evidence" value="ECO:0007669"/>
    <property type="project" value="TreeGrafter"/>
</dbReference>
<keyword evidence="6 10" id="KW-0802">TPR repeat</keyword>
<keyword evidence="3" id="KW-0963">Cytoplasm</keyword>
<dbReference type="Proteomes" id="UP000182719">
    <property type="component" value="Unassembled WGS sequence"/>
</dbReference>
<dbReference type="GO" id="GO:0005737">
    <property type="term" value="C:cytoplasm"/>
    <property type="evidence" value="ECO:0007669"/>
    <property type="project" value="TreeGrafter"/>
</dbReference>
<dbReference type="Pfam" id="PF12770">
    <property type="entry name" value="CHAT"/>
    <property type="match status" value="1"/>
</dbReference>
<dbReference type="AlphaFoldDB" id="A0A1H7ZB40"/>
<evidence type="ECO:0000256" key="7">
    <source>
        <dbReference type="ARBA" id="ARBA00023054"/>
    </source>
</evidence>
<dbReference type="GO" id="GO:0005871">
    <property type="term" value="C:kinesin complex"/>
    <property type="evidence" value="ECO:0007669"/>
    <property type="project" value="InterPro"/>
</dbReference>
<keyword evidence="9" id="KW-0206">Cytoskeleton</keyword>
<evidence type="ECO:0000313" key="13">
    <source>
        <dbReference type="Proteomes" id="UP000182719"/>
    </source>
</evidence>
<feature type="repeat" description="TPR" evidence="10">
    <location>
        <begin position="117"/>
        <end position="150"/>
    </location>
</feature>
<dbReference type="Gene3D" id="1.25.40.10">
    <property type="entry name" value="Tetratricopeptide repeat domain"/>
    <property type="match status" value="3"/>
</dbReference>
<proteinExistence type="inferred from homology"/>
<keyword evidence="7" id="KW-0175">Coiled coil</keyword>
<feature type="repeat" description="TPR" evidence="10">
    <location>
        <begin position="285"/>
        <end position="318"/>
    </location>
</feature>
<keyword evidence="13" id="KW-1185">Reference proteome</keyword>
<evidence type="ECO:0000256" key="3">
    <source>
        <dbReference type="ARBA" id="ARBA00022490"/>
    </source>
</evidence>
<keyword evidence="8" id="KW-0505">Motor protein</keyword>
<evidence type="ECO:0000256" key="8">
    <source>
        <dbReference type="ARBA" id="ARBA00023175"/>
    </source>
</evidence>
<evidence type="ECO:0000256" key="9">
    <source>
        <dbReference type="ARBA" id="ARBA00023212"/>
    </source>
</evidence>
<dbReference type="GO" id="GO:0007018">
    <property type="term" value="P:microtubule-based movement"/>
    <property type="evidence" value="ECO:0007669"/>
    <property type="project" value="TreeGrafter"/>
</dbReference>
<protein>
    <submittedName>
        <fullName evidence="12">Tetratricopeptide repeat-containing protein</fullName>
    </submittedName>
</protein>
<dbReference type="InterPro" id="IPR011990">
    <property type="entry name" value="TPR-like_helical_dom_sf"/>
</dbReference>
<dbReference type="PROSITE" id="PS50005">
    <property type="entry name" value="TPR"/>
    <property type="match status" value="3"/>
</dbReference>
<evidence type="ECO:0000256" key="10">
    <source>
        <dbReference type="PROSITE-ProRule" id="PRU00339"/>
    </source>
</evidence>
<sequence length="990" mass="107739">MHQVFGWVMAVILCCSAEGRANEGQPDARLMEAQADFDEATKLHDAGKYAEALARSEHALTLREAVLGKRHTDVAQSLNNLASLYYEQGLYEQAEPLCQRALTIWETALGKSHPDVALALTNLARIYYRQGLYGRAEPLFQRALIIREATLGESHPVVAQSLSNLATLYKTQGLYGHAEPLYQRALAIQEIALGKSHSDIASSLNNLANLYAGQGLYGRAEPLYKRALAIWEAVLGKSHPAVALALTNLATVYSDQGLYGRAESLHQRGLAIRKVTLSKSHPSVADSLNNLANVYWKQGMYGRAEIFYRRALAIQEAALGKSHPDVANSLHNLANLYRARGFYGRAEPLYQRAWVIREVALGNNHPKVVESLNDLGQLWLAQHRLSEALPLFTQAFSISEQRLRHEALDFSETRLASFLTHLRADEQRLYALLRAHPENARVRHLALSAVLLHKGRSVAETASISRTLYRSLGPEDRDTFERLRSLRTQRAALSFSGPGVLTPESYQQRLHSLAEEGDALEANLAKRSAPLRSLTALPSPAGIVDRVASALPKDGALVEFIAYQDHPLVYKPGTPQAKVASQMRYLALVLFPDASTRAVDLGPAPPIDRAASRLHDALAESEASFQSASQALYRRAFQPLLPLLGTTRRLYLSPDGQLGLVPFYAFHDGQGFLLDSFDFTHFTSGRELLREPQDSAPPSSVFVLADPSFTSFPASVSAGALPAPGAPPLSGSLERFVSTLPQDLLRDAWVPLPGSRLEAQGIQRLLPQAQLFLGSEATKQRLLQLPTPGILHLATHGFFLDKAPSAPGSRGLAAIDALDGAPSPQQEPLLNSGLVLAGAHPTASEFAASSPEATLVTALELAGLNLWGTQLVVLSACDTGRGQVLLGQGVYGLRHAFVAAGAETVLVSLWKVNDDSTRLLMDLYYRNLLAGQGRSSALRTAMISLRASHPHPHAWAPFIALGSDEPLRAILPSVPQMPEPKPRAPKKSQD</sequence>
<dbReference type="PANTHER" id="PTHR45783:SF3">
    <property type="entry name" value="KINESIN LIGHT CHAIN"/>
    <property type="match status" value="1"/>
</dbReference>
<dbReference type="RefSeq" id="WP_075009617.1">
    <property type="nucleotide sequence ID" value="NZ_FOAP01000018.1"/>
</dbReference>
<dbReference type="Pfam" id="PF13424">
    <property type="entry name" value="TPR_12"/>
    <property type="match status" value="3"/>
</dbReference>
<accession>A0A1H7ZB40</accession>